<evidence type="ECO:0000313" key="1">
    <source>
        <dbReference type="EMBL" id="MBC3792586.1"/>
    </source>
</evidence>
<reference evidence="1 2" key="1">
    <citation type="submission" date="2019-06" db="EMBL/GenBank/DDBJ databases">
        <title>Spirosoma utsteinense sp. nov. isolated from Antarctic ice-free soils.</title>
        <authorList>
            <person name="Tahon G."/>
        </authorList>
    </citation>
    <scope>NUCLEOTIDE SEQUENCE [LARGE SCALE GENOMIC DNA]</scope>
    <source>
        <strain evidence="1 2">LMG 31447</strain>
    </source>
</reference>
<accession>A0ABR6W7M7</accession>
<gene>
    <name evidence="1" type="ORF">FH603_3100</name>
</gene>
<protein>
    <submittedName>
        <fullName evidence="1">Uncharacterized protein</fullName>
    </submittedName>
</protein>
<name>A0ABR6W7M7_9BACT</name>
<dbReference type="Proteomes" id="UP000700732">
    <property type="component" value="Unassembled WGS sequence"/>
</dbReference>
<keyword evidence="2" id="KW-1185">Reference proteome</keyword>
<dbReference type="EMBL" id="VFIA01000017">
    <property type="protein sequence ID" value="MBC3792586.1"/>
    <property type="molecule type" value="Genomic_DNA"/>
</dbReference>
<evidence type="ECO:0000313" key="2">
    <source>
        <dbReference type="Proteomes" id="UP000700732"/>
    </source>
</evidence>
<comment type="caution">
    <text evidence="1">The sequence shown here is derived from an EMBL/GenBank/DDBJ whole genome shotgun (WGS) entry which is preliminary data.</text>
</comment>
<organism evidence="1 2">
    <name type="scientific">Spirosoma utsteinense</name>
    <dbReference type="NCBI Taxonomy" id="2585773"/>
    <lineage>
        <taxon>Bacteria</taxon>
        <taxon>Pseudomonadati</taxon>
        <taxon>Bacteroidota</taxon>
        <taxon>Cytophagia</taxon>
        <taxon>Cytophagales</taxon>
        <taxon>Cytophagaceae</taxon>
        <taxon>Spirosoma</taxon>
    </lineage>
</organism>
<sequence length="55" mass="6267">MLMMKRQTMSIFLGSKLKVAFVNVEVLTQFTPPSIHTYTTKSIGLSLSVWINYIT</sequence>
<proteinExistence type="predicted"/>